<feature type="compositionally biased region" description="Polar residues" evidence="1">
    <location>
        <begin position="134"/>
        <end position="144"/>
    </location>
</feature>
<protein>
    <submittedName>
        <fullName evidence="3">Uncharacterized protein</fullName>
    </submittedName>
</protein>
<reference evidence="3 4" key="1">
    <citation type="submission" date="2023-07" db="EMBL/GenBank/DDBJ databases">
        <title>Sorghum-associated microbial communities from plants grown in Nebraska, USA.</title>
        <authorList>
            <person name="Schachtman D."/>
        </authorList>
    </citation>
    <scope>NUCLEOTIDE SEQUENCE [LARGE SCALE GENOMIC DNA]</scope>
    <source>
        <strain evidence="3 4">BE187</strain>
    </source>
</reference>
<keyword evidence="4" id="KW-1185">Reference proteome</keyword>
<proteinExistence type="predicted"/>
<keyword evidence="2" id="KW-1133">Transmembrane helix</keyword>
<dbReference type="EMBL" id="JAVDVW010000002">
    <property type="protein sequence ID" value="MDR7099667.1"/>
    <property type="molecule type" value="Genomic_DNA"/>
</dbReference>
<evidence type="ECO:0000313" key="4">
    <source>
        <dbReference type="Proteomes" id="UP001267878"/>
    </source>
</evidence>
<comment type="caution">
    <text evidence="3">The sequence shown here is derived from an EMBL/GenBank/DDBJ whole genome shotgun (WGS) entry which is preliminary data.</text>
</comment>
<accession>A0ABU1VQA5</accession>
<sequence length="294" mass="30736">MPDNSHSGADNGAPAGAPQDWSAAFAALPMETPPGDGWTQITRRLDAPSSRHRSARRERRATWLIGMASAAVLVLAAWSPLSRWLQSAGDDTPATAVVATTQGLRGPAAFVRAEPAETRVAVATSETKAAPDALTQSTRVTTVPSHRPHARSARATPKQPHAASDAATSRLATAATQQPAPGPDRGVATTTTMASDADPLQKLKTQSAQLEALVALARDDRVGNAGLELLSGELDAGIATIDASLSQSDLTTTRQQDLWRQRVDLLQQLAGVEATSRWLAAHGTSNDTALVSVD</sequence>
<dbReference type="RefSeq" id="WP_310054007.1">
    <property type="nucleotide sequence ID" value="NZ_JAVDVW010000002.1"/>
</dbReference>
<organism evidence="3 4">
    <name type="scientific">Agrilutibacter niabensis</name>
    <dbReference type="NCBI Taxonomy" id="380628"/>
    <lineage>
        <taxon>Bacteria</taxon>
        <taxon>Pseudomonadati</taxon>
        <taxon>Pseudomonadota</taxon>
        <taxon>Gammaproteobacteria</taxon>
        <taxon>Lysobacterales</taxon>
        <taxon>Lysobacteraceae</taxon>
        <taxon>Agrilutibacter</taxon>
    </lineage>
</organism>
<keyword evidence="2" id="KW-0812">Transmembrane</keyword>
<gene>
    <name evidence="3" type="ORF">J2X04_002048</name>
</gene>
<feature type="transmembrane region" description="Helical" evidence="2">
    <location>
        <begin position="61"/>
        <end position="81"/>
    </location>
</feature>
<keyword evidence="2" id="KW-0472">Membrane</keyword>
<dbReference type="Proteomes" id="UP001267878">
    <property type="component" value="Unassembled WGS sequence"/>
</dbReference>
<evidence type="ECO:0000256" key="2">
    <source>
        <dbReference type="SAM" id="Phobius"/>
    </source>
</evidence>
<feature type="region of interest" description="Disordered" evidence="1">
    <location>
        <begin position="1"/>
        <end position="23"/>
    </location>
</feature>
<evidence type="ECO:0000256" key="1">
    <source>
        <dbReference type="SAM" id="MobiDB-lite"/>
    </source>
</evidence>
<evidence type="ECO:0000313" key="3">
    <source>
        <dbReference type="EMBL" id="MDR7099667.1"/>
    </source>
</evidence>
<name>A0ABU1VQA5_9GAMM</name>
<feature type="region of interest" description="Disordered" evidence="1">
    <location>
        <begin position="124"/>
        <end position="198"/>
    </location>
</feature>